<evidence type="ECO:0000313" key="2">
    <source>
        <dbReference type="Proteomes" id="UP000326396"/>
    </source>
</evidence>
<dbReference type="AlphaFoldDB" id="A0A5N6P613"/>
<proteinExistence type="predicted"/>
<dbReference type="EMBL" id="SZYD01000006">
    <property type="protein sequence ID" value="KAD5960685.1"/>
    <property type="molecule type" value="Genomic_DNA"/>
</dbReference>
<gene>
    <name evidence="1" type="ORF">E3N88_12157</name>
</gene>
<keyword evidence="2" id="KW-1185">Reference proteome</keyword>
<sequence length="100" mass="11098">MVAYRVINEGRRNRLKLLQRVNRQQAGVEIVESSSSFGLDAQTEMCVAEERNCRGGYVYGCQCTAARDEGGEGGHRVGFLAVSVAEIPVEDAPVWWFCRS</sequence>
<name>A0A5N6P613_9ASTR</name>
<comment type="caution">
    <text evidence="1">The sequence shown here is derived from an EMBL/GenBank/DDBJ whole genome shotgun (WGS) entry which is preliminary data.</text>
</comment>
<protein>
    <submittedName>
        <fullName evidence="1">Uncharacterized protein</fullName>
    </submittedName>
</protein>
<accession>A0A5N6P613</accession>
<dbReference type="Proteomes" id="UP000326396">
    <property type="component" value="Linkage Group LG14"/>
</dbReference>
<organism evidence="1 2">
    <name type="scientific">Mikania micrantha</name>
    <name type="common">bitter vine</name>
    <dbReference type="NCBI Taxonomy" id="192012"/>
    <lineage>
        <taxon>Eukaryota</taxon>
        <taxon>Viridiplantae</taxon>
        <taxon>Streptophyta</taxon>
        <taxon>Embryophyta</taxon>
        <taxon>Tracheophyta</taxon>
        <taxon>Spermatophyta</taxon>
        <taxon>Magnoliopsida</taxon>
        <taxon>eudicotyledons</taxon>
        <taxon>Gunneridae</taxon>
        <taxon>Pentapetalae</taxon>
        <taxon>asterids</taxon>
        <taxon>campanulids</taxon>
        <taxon>Asterales</taxon>
        <taxon>Asteraceae</taxon>
        <taxon>Asteroideae</taxon>
        <taxon>Heliantheae alliance</taxon>
        <taxon>Eupatorieae</taxon>
        <taxon>Mikania</taxon>
    </lineage>
</organism>
<reference evidence="1 2" key="1">
    <citation type="submission" date="2019-05" db="EMBL/GenBank/DDBJ databases">
        <title>Mikania micrantha, genome provides insights into the molecular mechanism of rapid growth.</title>
        <authorList>
            <person name="Liu B."/>
        </authorList>
    </citation>
    <scope>NUCLEOTIDE SEQUENCE [LARGE SCALE GENOMIC DNA]</scope>
    <source>
        <strain evidence="1">NLD-2019</strain>
        <tissue evidence="1">Leaf</tissue>
    </source>
</reference>
<evidence type="ECO:0000313" key="1">
    <source>
        <dbReference type="EMBL" id="KAD5960685.1"/>
    </source>
</evidence>